<accession>A0A4R6WXQ7</accession>
<evidence type="ECO:0000256" key="1">
    <source>
        <dbReference type="ARBA" id="ARBA00022553"/>
    </source>
</evidence>
<evidence type="ECO:0000256" key="2">
    <source>
        <dbReference type="ARBA" id="ARBA00023012"/>
    </source>
</evidence>
<evidence type="ECO:0000259" key="5">
    <source>
        <dbReference type="PROSITE" id="PS50110"/>
    </source>
</evidence>
<organism evidence="7 8">
    <name type="scientific">Dongia mobilis</name>
    <dbReference type="NCBI Taxonomy" id="578943"/>
    <lineage>
        <taxon>Bacteria</taxon>
        <taxon>Pseudomonadati</taxon>
        <taxon>Pseudomonadota</taxon>
        <taxon>Alphaproteobacteria</taxon>
        <taxon>Rhodospirillales</taxon>
        <taxon>Dongiaceae</taxon>
        <taxon>Dongia</taxon>
    </lineage>
</organism>
<feature type="modified residue" description="Phosphohistidine" evidence="3">
    <location>
        <position position="82"/>
    </location>
</feature>
<dbReference type="AlphaFoldDB" id="A0A4R6WXQ7"/>
<feature type="domain" description="Response regulatory" evidence="5">
    <location>
        <begin position="169"/>
        <end position="287"/>
    </location>
</feature>
<dbReference type="PANTHER" id="PTHR44591">
    <property type="entry name" value="STRESS RESPONSE REGULATOR PROTEIN 1"/>
    <property type="match status" value="1"/>
</dbReference>
<sequence>MRRTEAGCAGDTRPSHPLEKIGKVRTMVKVIGANADELAQRDELEFRDEATQHIAEMNRLLDEIAAQGPAENLLEQFRRHGHELQGAGRSFGYPVLSMIAHRLGAYLDDLTDWQDRSQNDLQIFVDKLGEMLERKSQPADEEIASIVRALPSHINQSFSEKDVEIRNVEILLVTPARAVAKLLAQQIKACGFRVTTLADPVEALAMALRLRPDMVLTSQVMTGLNGVDLLRALKAIEGTEKIPGAVLTSQDLAATVFNRLPQGTAIIRTGGNFADDFAKVVTQFGLG</sequence>
<reference evidence="7 8" key="1">
    <citation type="submission" date="2019-03" db="EMBL/GenBank/DDBJ databases">
        <title>Genomic Encyclopedia of Type Strains, Phase III (KMG-III): the genomes of soil and plant-associated and newly described type strains.</title>
        <authorList>
            <person name="Whitman W."/>
        </authorList>
    </citation>
    <scope>NUCLEOTIDE SEQUENCE [LARGE SCALE GENOMIC DNA]</scope>
    <source>
        <strain evidence="7 8">CGMCC 1.7660</strain>
    </source>
</reference>
<dbReference type="Pfam" id="PF01627">
    <property type="entry name" value="Hpt"/>
    <property type="match status" value="1"/>
</dbReference>
<evidence type="ECO:0000259" key="6">
    <source>
        <dbReference type="PROSITE" id="PS50894"/>
    </source>
</evidence>
<protein>
    <submittedName>
        <fullName evidence="7">Response regulator receiver domain-containing protein</fullName>
    </submittedName>
</protein>
<dbReference type="InterPro" id="IPR001789">
    <property type="entry name" value="Sig_transdc_resp-reg_receiver"/>
</dbReference>
<gene>
    <name evidence="7" type="ORF">A8950_0160</name>
</gene>
<dbReference type="InterPro" id="IPR011006">
    <property type="entry name" value="CheY-like_superfamily"/>
</dbReference>
<dbReference type="GO" id="GO:0000160">
    <property type="term" value="P:phosphorelay signal transduction system"/>
    <property type="evidence" value="ECO:0007669"/>
    <property type="project" value="UniProtKB-KW"/>
</dbReference>
<dbReference type="SUPFAM" id="SSF52172">
    <property type="entry name" value="CheY-like"/>
    <property type="match status" value="1"/>
</dbReference>
<feature type="domain" description="HPt" evidence="6">
    <location>
        <begin position="35"/>
        <end position="146"/>
    </location>
</feature>
<dbReference type="SMART" id="SM00073">
    <property type="entry name" value="HPT"/>
    <property type="match status" value="1"/>
</dbReference>
<dbReference type="EMBL" id="SNYW01000001">
    <property type="protein sequence ID" value="TDQ86468.1"/>
    <property type="molecule type" value="Genomic_DNA"/>
</dbReference>
<dbReference type="GO" id="GO:0004672">
    <property type="term" value="F:protein kinase activity"/>
    <property type="evidence" value="ECO:0007669"/>
    <property type="project" value="UniProtKB-ARBA"/>
</dbReference>
<keyword evidence="2" id="KW-0902">Two-component regulatory system</keyword>
<evidence type="ECO:0000313" key="8">
    <source>
        <dbReference type="Proteomes" id="UP000295783"/>
    </source>
</evidence>
<keyword evidence="1 3" id="KW-0597">Phosphoprotein</keyword>
<comment type="caution">
    <text evidence="7">The sequence shown here is derived from an EMBL/GenBank/DDBJ whole genome shotgun (WGS) entry which is preliminary data.</text>
</comment>
<dbReference type="InterPro" id="IPR050595">
    <property type="entry name" value="Bact_response_regulator"/>
</dbReference>
<keyword evidence="8" id="KW-1185">Reference proteome</keyword>
<dbReference type="SUPFAM" id="SSF47226">
    <property type="entry name" value="Histidine-containing phosphotransfer domain, HPT domain"/>
    <property type="match status" value="1"/>
</dbReference>
<dbReference type="Proteomes" id="UP000295783">
    <property type="component" value="Unassembled WGS sequence"/>
</dbReference>
<dbReference type="PROSITE" id="PS50110">
    <property type="entry name" value="RESPONSE_REGULATORY"/>
    <property type="match status" value="1"/>
</dbReference>
<name>A0A4R6WXQ7_9PROT</name>
<dbReference type="InterPro" id="IPR036641">
    <property type="entry name" value="HPT_dom_sf"/>
</dbReference>
<dbReference type="InterPro" id="IPR008207">
    <property type="entry name" value="Sig_transdc_His_kin_Hpt_dom"/>
</dbReference>
<dbReference type="Pfam" id="PF00072">
    <property type="entry name" value="Response_reg"/>
    <property type="match status" value="1"/>
</dbReference>
<evidence type="ECO:0000313" key="7">
    <source>
        <dbReference type="EMBL" id="TDQ86468.1"/>
    </source>
</evidence>
<comment type="caution">
    <text evidence="4">Lacks conserved residue(s) required for the propagation of feature annotation.</text>
</comment>
<dbReference type="Gene3D" id="1.20.120.160">
    <property type="entry name" value="HPT domain"/>
    <property type="match status" value="1"/>
</dbReference>
<dbReference type="Gene3D" id="3.40.50.2300">
    <property type="match status" value="1"/>
</dbReference>
<proteinExistence type="predicted"/>
<evidence type="ECO:0000256" key="3">
    <source>
        <dbReference type="PROSITE-ProRule" id="PRU00110"/>
    </source>
</evidence>
<dbReference type="PROSITE" id="PS50894">
    <property type="entry name" value="HPT"/>
    <property type="match status" value="1"/>
</dbReference>
<evidence type="ECO:0000256" key="4">
    <source>
        <dbReference type="PROSITE-ProRule" id="PRU00169"/>
    </source>
</evidence>
<dbReference type="OrthoDB" id="8439620at2"/>
<dbReference type="PANTHER" id="PTHR44591:SF3">
    <property type="entry name" value="RESPONSE REGULATORY DOMAIN-CONTAINING PROTEIN"/>
    <property type="match status" value="1"/>
</dbReference>